<proteinExistence type="predicted"/>
<evidence type="ECO:0000256" key="1">
    <source>
        <dbReference type="ARBA" id="ARBA00022737"/>
    </source>
</evidence>
<dbReference type="EMBL" id="MK500406">
    <property type="protein sequence ID" value="QBK88951.1"/>
    <property type="molecule type" value="Genomic_DNA"/>
</dbReference>
<sequence length="135" mass="15777">MTYHQTYHHKYAKYKKKYLALGKKLEHIIKYANGNVYEGLLDIFSGKPHGQGTLTHQDGTFYKGNWKYGKKHDHGVETYSDGYKYEGEWVDGEKHGSGTLIKKNGEIVNQEWKFDKLQAPRQEERIKLMKQLGIL</sequence>
<evidence type="ECO:0000313" key="2">
    <source>
        <dbReference type="EMBL" id="QBK88951.1"/>
    </source>
</evidence>
<dbReference type="SMART" id="SM00698">
    <property type="entry name" value="MORN"/>
    <property type="match status" value="3"/>
</dbReference>
<protein>
    <recommendedName>
        <fullName evidence="3">MORN repeat protein</fullName>
    </recommendedName>
</protein>
<dbReference type="Gene3D" id="2.20.110.10">
    <property type="entry name" value="Histone H3 K4-specific methyltransferase SET7/9 N-terminal domain"/>
    <property type="match status" value="2"/>
</dbReference>
<dbReference type="InterPro" id="IPR003409">
    <property type="entry name" value="MORN"/>
</dbReference>
<evidence type="ECO:0008006" key="3">
    <source>
        <dbReference type="Google" id="ProtNLM"/>
    </source>
</evidence>
<gene>
    <name evidence="2" type="ORF">LCMiAC02_00440</name>
</gene>
<dbReference type="SUPFAM" id="SSF82185">
    <property type="entry name" value="Histone H3 K4-specific methyltransferase SET7/9 N-terminal domain"/>
    <property type="match status" value="1"/>
</dbReference>
<keyword evidence="1" id="KW-0677">Repeat</keyword>
<dbReference type="PANTHER" id="PTHR43215:SF14">
    <property type="entry name" value="RADIAL SPOKE HEAD 1 HOMOLOG"/>
    <property type="match status" value="1"/>
</dbReference>
<name>A0A481Z1B3_9VIRU</name>
<accession>A0A481Z1B3</accession>
<reference evidence="2" key="1">
    <citation type="journal article" date="2019" name="MBio">
        <title>Virus Genomes from Deep Sea Sediments Expand the Ocean Megavirome and Support Independent Origins of Viral Gigantism.</title>
        <authorList>
            <person name="Backstrom D."/>
            <person name="Yutin N."/>
            <person name="Jorgensen S.L."/>
            <person name="Dharamshi J."/>
            <person name="Homa F."/>
            <person name="Zaremba-Niedwiedzka K."/>
            <person name="Spang A."/>
            <person name="Wolf Y.I."/>
            <person name="Koonin E.V."/>
            <person name="Ettema T.J."/>
        </authorList>
    </citation>
    <scope>NUCLEOTIDE SEQUENCE</scope>
</reference>
<dbReference type="PANTHER" id="PTHR43215">
    <property type="entry name" value="RADIAL SPOKE HEAD 1 HOMOLOG"/>
    <property type="match status" value="1"/>
</dbReference>
<dbReference type="Pfam" id="PF02493">
    <property type="entry name" value="MORN"/>
    <property type="match status" value="3"/>
</dbReference>
<organism evidence="2">
    <name type="scientific">Mimivirus LCMiAC02</name>
    <dbReference type="NCBI Taxonomy" id="2506609"/>
    <lineage>
        <taxon>Viruses</taxon>
        <taxon>Varidnaviria</taxon>
        <taxon>Bamfordvirae</taxon>
        <taxon>Nucleocytoviricota</taxon>
        <taxon>Megaviricetes</taxon>
        <taxon>Imitervirales</taxon>
        <taxon>Mimiviridae</taxon>
        <taxon>Klosneuvirinae</taxon>
    </lineage>
</organism>